<dbReference type="InterPro" id="IPR006311">
    <property type="entry name" value="TAT_signal"/>
</dbReference>
<protein>
    <submittedName>
        <fullName evidence="5">Alkaline phosphatase D</fullName>
    </submittedName>
</protein>
<feature type="chain" id="PRO_5011611608" evidence="2">
    <location>
        <begin position="42"/>
        <end position="551"/>
    </location>
</feature>
<dbReference type="PANTHER" id="PTHR43606">
    <property type="entry name" value="PHOSPHATASE, PUTATIVE (AFU_ORTHOLOGUE AFUA_6G08710)-RELATED"/>
    <property type="match status" value="1"/>
</dbReference>
<dbReference type="Proteomes" id="UP000199051">
    <property type="component" value="Unassembled WGS sequence"/>
</dbReference>
<reference evidence="6" key="1">
    <citation type="submission" date="2016-10" db="EMBL/GenBank/DDBJ databases">
        <authorList>
            <person name="Varghese N."/>
            <person name="Submissions S."/>
        </authorList>
    </citation>
    <scope>NUCLEOTIDE SEQUENCE [LARGE SCALE GENOMIC DNA]</scope>
    <source>
        <strain evidence="6">DSM 44260</strain>
    </source>
</reference>
<dbReference type="InterPro" id="IPR032093">
    <property type="entry name" value="PhoD_N"/>
</dbReference>
<feature type="signal peptide" evidence="2">
    <location>
        <begin position="1"/>
        <end position="41"/>
    </location>
</feature>
<accession>A0A1H9TQC7</accession>
<evidence type="ECO:0000259" key="3">
    <source>
        <dbReference type="Pfam" id="PF09423"/>
    </source>
</evidence>
<name>A0A1H9TQC7_9PSEU</name>
<dbReference type="Pfam" id="PF09423">
    <property type="entry name" value="PhoD"/>
    <property type="match status" value="1"/>
</dbReference>
<evidence type="ECO:0000256" key="2">
    <source>
        <dbReference type="SAM" id="SignalP"/>
    </source>
</evidence>
<gene>
    <name evidence="5" type="ORF">SAMN04487818_106413</name>
</gene>
<evidence type="ECO:0000313" key="6">
    <source>
        <dbReference type="Proteomes" id="UP000199051"/>
    </source>
</evidence>
<evidence type="ECO:0000256" key="1">
    <source>
        <dbReference type="SAM" id="MobiDB-lite"/>
    </source>
</evidence>
<dbReference type="STRING" id="155974.SAMN04487818_106413"/>
<keyword evidence="2" id="KW-0732">Signal</keyword>
<feature type="domain" description="PhoD-like phosphatase metallophosphatase" evidence="3">
    <location>
        <begin position="159"/>
        <end position="515"/>
    </location>
</feature>
<dbReference type="SUPFAM" id="SSF56300">
    <property type="entry name" value="Metallo-dependent phosphatases"/>
    <property type="match status" value="1"/>
</dbReference>
<feature type="domain" description="Phospholipase D N-terminal" evidence="4">
    <location>
        <begin position="49"/>
        <end position="145"/>
    </location>
</feature>
<keyword evidence="6" id="KW-1185">Reference proteome</keyword>
<dbReference type="EMBL" id="FOGI01000006">
    <property type="protein sequence ID" value="SER99362.1"/>
    <property type="molecule type" value="Genomic_DNA"/>
</dbReference>
<proteinExistence type="predicted"/>
<dbReference type="Gene3D" id="3.60.21.70">
    <property type="entry name" value="PhoD-like phosphatase"/>
    <property type="match status" value="1"/>
</dbReference>
<dbReference type="PROSITE" id="PS51318">
    <property type="entry name" value="TAT"/>
    <property type="match status" value="1"/>
</dbReference>
<dbReference type="RefSeq" id="WP_092778902.1">
    <property type="nucleotide sequence ID" value="NZ_FOGI01000006.1"/>
</dbReference>
<dbReference type="Pfam" id="PF16655">
    <property type="entry name" value="PhoD_N"/>
    <property type="match status" value="1"/>
</dbReference>
<dbReference type="InterPro" id="IPR052900">
    <property type="entry name" value="Phospholipid_Metab_Enz"/>
</dbReference>
<dbReference type="CDD" id="cd07389">
    <property type="entry name" value="MPP_PhoD"/>
    <property type="match status" value="1"/>
</dbReference>
<dbReference type="InterPro" id="IPR029052">
    <property type="entry name" value="Metallo-depent_PP-like"/>
</dbReference>
<dbReference type="InterPro" id="IPR018946">
    <property type="entry name" value="PhoD-like_MPP"/>
</dbReference>
<dbReference type="PANTHER" id="PTHR43606:SF2">
    <property type="entry name" value="ALKALINE PHOSPHATASE FAMILY PROTEIN (AFU_ORTHOLOGUE AFUA_5G03860)"/>
    <property type="match status" value="1"/>
</dbReference>
<sequence length="551" mass="59179">MTPIEPTTTPSSPNRRVFLKSSAIAGGALLIPATLAGTASAAAVPQFAHGVASGDPLPDGVLLWTRVTPTPESTPGSGAGPTVEVRWEVATDAGFAAVVSSGAVTTGPDRDHTIKVAAAGLAPATAYYFRFTLDGVRSGTGRTRTAPATNADVSKLRLGLVSCSNWQAGYFSAYRHLAARSDLDGVLHVGDYLYEYQAGGYGARGVTIRPHVPANEMLTLSDYRRRHAQYKTDPDLQALHAAQPWFITWDDHEYANDTWSGGAENHQPGEGDWSARKAAARQAYFEWMPVRQGAGGEIYRRFRWGRLAELSLLDLRSYRSKQTTPSSGDPGDPNRTITGDPQMAWLKNGLSGTDAKWKLVGNSVMITPISLGTVESKFLESLGSLLGLPIGSVAANADAWDGYTADRQELLGHLRDNRVKNTVFLTGDIHSSWGAEVPIDRSSYWWNGNSVATEFVTTSVTSDNIDDLLKVAPRTLSVAAEAALHVGNLHVRYVELDSHGYSVVDVNPQRVQTDWYYVADRLSPTSTASHAKSLATADGTQKVKAVSGPVA</sequence>
<evidence type="ECO:0000313" key="5">
    <source>
        <dbReference type="EMBL" id="SER99362.1"/>
    </source>
</evidence>
<dbReference type="InterPro" id="IPR038607">
    <property type="entry name" value="PhoD-like_sf"/>
</dbReference>
<evidence type="ECO:0000259" key="4">
    <source>
        <dbReference type="Pfam" id="PF16655"/>
    </source>
</evidence>
<dbReference type="AlphaFoldDB" id="A0A1H9TQC7"/>
<organism evidence="5 6">
    <name type="scientific">Actinokineospora terrae</name>
    <dbReference type="NCBI Taxonomy" id="155974"/>
    <lineage>
        <taxon>Bacteria</taxon>
        <taxon>Bacillati</taxon>
        <taxon>Actinomycetota</taxon>
        <taxon>Actinomycetes</taxon>
        <taxon>Pseudonocardiales</taxon>
        <taxon>Pseudonocardiaceae</taxon>
        <taxon>Actinokineospora</taxon>
    </lineage>
</organism>
<feature type="region of interest" description="Disordered" evidence="1">
    <location>
        <begin position="319"/>
        <end position="339"/>
    </location>
</feature>
<dbReference type="Gene3D" id="2.60.40.380">
    <property type="entry name" value="Purple acid phosphatase-like, N-terminal"/>
    <property type="match status" value="1"/>
</dbReference>